<comment type="caution">
    <text evidence="2">The sequence shown here is derived from an EMBL/GenBank/DDBJ whole genome shotgun (WGS) entry which is preliminary data.</text>
</comment>
<dbReference type="Proteomes" id="UP000699042">
    <property type="component" value="Unassembled WGS sequence"/>
</dbReference>
<feature type="compositionally biased region" description="Polar residues" evidence="1">
    <location>
        <begin position="31"/>
        <end position="43"/>
    </location>
</feature>
<proteinExistence type="predicted"/>
<feature type="compositionally biased region" description="Basic and acidic residues" evidence="1">
    <location>
        <begin position="57"/>
        <end position="75"/>
    </location>
</feature>
<accession>A0A9P7RHC8</accession>
<feature type="compositionally biased region" description="Polar residues" evidence="1">
    <location>
        <begin position="144"/>
        <end position="154"/>
    </location>
</feature>
<name>A0A9P7RHC8_9PEZI</name>
<evidence type="ECO:0000256" key="1">
    <source>
        <dbReference type="SAM" id="MobiDB-lite"/>
    </source>
</evidence>
<feature type="region of interest" description="Disordered" evidence="1">
    <location>
        <begin position="140"/>
        <end position="162"/>
    </location>
</feature>
<dbReference type="OrthoDB" id="4842284at2759"/>
<evidence type="ECO:0000313" key="2">
    <source>
        <dbReference type="EMBL" id="KAG7056086.1"/>
    </source>
</evidence>
<feature type="region of interest" description="Disordered" evidence="1">
    <location>
        <begin position="1"/>
        <end position="96"/>
    </location>
</feature>
<protein>
    <submittedName>
        <fullName evidence="2">Uncharacterized protein</fullName>
    </submittedName>
</protein>
<dbReference type="AlphaFoldDB" id="A0A9P7RHC8"/>
<reference evidence="2" key="1">
    <citation type="submission" date="2021-05" db="EMBL/GenBank/DDBJ databases">
        <title>Comparative genomics of three Colletotrichum scovillei strains and genetic complementation revealed genes involved fungal growth and virulence on chili pepper.</title>
        <authorList>
            <person name="Hsieh D.-K."/>
            <person name="Chuang S.-C."/>
            <person name="Chen C.-Y."/>
            <person name="Chao Y.-T."/>
            <person name="Lu M.-Y.J."/>
            <person name="Lee M.-H."/>
            <person name="Shih M.-C."/>
        </authorList>
    </citation>
    <scope>NUCLEOTIDE SEQUENCE</scope>
    <source>
        <strain evidence="2">Coll-153</strain>
    </source>
</reference>
<keyword evidence="3" id="KW-1185">Reference proteome</keyword>
<sequence>MASKNRATPDSHDDLAPQPCKKKARVHSPEKASNGNTGISNDPKSLAEADENTLPCQKKDHTKKDYKRDDSKTPENQDQPKFTTLGSSTPNNDILPSIVDEIAYDADDESDIKFIDAETHYQTERAQRMMMYRHNQVEIDASHESPSTDTSGSSMEWEPLCSHLETIPEEDSELSESSVADEWVWPERVDTSEGLDFHFN</sequence>
<gene>
    <name evidence="2" type="ORF">JMJ77_008537</name>
</gene>
<organism evidence="2 3">
    <name type="scientific">Colletotrichum scovillei</name>
    <dbReference type="NCBI Taxonomy" id="1209932"/>
    <lineage>
        <taxon>Eukaryota</taxon>
        <taxon>Fungi</taxon>
        <taxon>Dikarya</taxon>
        <taxon>Ascomycota</taxon>
        <taxon>Pezizomycotina</taxon>
        <taxon>Sordariomycetes</taxon>
        <taxon>Hypocreomycetidae</taxon>
        <taxon>Glomerellales</taxon>
        <taxon>Glomerellaceae</taxon>
        <taxon>Colletotrichum</taxon>
        <taxon>Colletotrichum acutatum species complex</taxon>
    </lineage>
</organism>
<dbReference type="EMBL" id="JAESDN010000002">
    <property type="protein sequence ID" value="KAG7056086.1"/>
    <property type="molecule type" value="Genomic_DNA"/>
</dbReference>
<feature type="compositionally biased region" description="Polar residues" evidence="1">
    <location>
        <begin position="76"/>
        <end position="94"/>
    </location>
</feature>
<evidence type="ECO:0000313" key="3">
    <source>
        <dbReference type="Proteomes" id="UP000699042"/>
    </source>
</evidence>